<evidence type="ECO:0000313" key="2">
    <source>
        <dbReference type="EMBL" id="RIA87023.1"/>
    </source>
</evidence>
<gene>
    <name evidence="2" type="ORF">C1645_828363</name>
</gene>
<sequence length="74" mass="8788">MEFDNKTLVYKLVVDILFILIFICLDQILIVISKISILSCEGYYEDEYTLDIYNEDIKLYYNKDTTSGPRTIYE</sequence>
<dbReference type="Proteomes" id="UP000265703">
    <property type="component" value="Unassembled WGS sequence"/>
</dbReference>
<protein>
    <submittedName>
        <fullName evidence="2">Uncharacterized protein</fullName>
    </submittedName>
</protein>
<organism evidence="2 3">
    <name type="scientific">Glomus cerebriforme</name>
    <dbReference type="NCBI Taxonomy" id="658196"/>
    <lineage>
        <taxon>Eukaryota</taxon>
        <taxon>Fungi</taxon>
        <taxon>Fungi incertae sedis</taxon>
        <taxon>Mucoromycota</taxon>
        <taxon>Glomeromycotina</taxon>
        <taxon>Glomeromycetes</taxon>
        <taxon>Glomerales</taxon>
        <taxon>Glomeraceae</taxon>
        <taxon>Glomus</taxon>
    </lineage>
</organism>
<feature type="transmembrane region" description="Helical" evidence="1">
    <location>
        <begin position="12"/>
        <end position="32"/>
    </location>
</feature>
<dbReference type="AlphaFoldDB" id="A0A397SLK4"/>
<evidence type="ECO:0000313" key="3">
    <source>
        <dbReference type="Proteomes" id="UP000265703"/>
    </source>
</evidence>
<name>A0A397SLK4_9GLOM</name>
<keyword evidence="1" id="KW-1133">Transmembrane helix</keyword>
<evidence type="ECO:0000256" key="1">
    <source>
        <dbReference type="SAM" id="Phobius"/>
    </source>
</evidence>
<comment type="caution">
    <text evidence="2">The sequence shown here is derived from an EMBL/GenBank/DDBJ whole genome shotgun (WGS) entry which is preliminary data.</text>
</comment>
<reference evidence="2 3" key="1">
    <citation type="submission" date="2018-06" db="EMBL/GenBank/DDBJ databases">
        <title>Comparative genomics reveals the genomic features of Rhizophagus irregularis, R. cerebriforme, R. diaphanum and Gigaspora rosea, and their symbiotic lifestyle signature.</title>
        <authorList>
            <person name="Morin E."/>
            <person name="San Clemente H."/>
            <person name="Chen E.C.H."/>
            <person name="De La Providencia I."/>
            <person name="Hainaut M."/>
            <person name="Kuo A."/>
            <person name="Kohler A."/>
            <person name="Murat C."/>
            <person name="Tang N."/>
            <person name="Roy S."/>
            <person name="Loubradou J."/>
            <person name="Henrissat B."/>
            <person name="Grigoriev I.V."/>
            <person name="Corradi N."/>
            <person name="Roux C."/>
            <person name="Martin F.M."/>
        </authorList>
    </citation>
    <scope>NUCLEOTIDE SEQUENCE [LARGE SCALE GENOMIC DNA]</scope>
    <source>
        <strain evidence="2 3">DAOM 227022</strain>
    </source>
</reference>
<keyword evidence="3" id="KW-1185">Reference proteome</keyword>
<proteinExistence type="predicted"/>
<dbReference type="EMBL" id="QKYT01000330">
    <property type="protein sequence ID" value="RIA87023.1"/>
    <property type="molecule type" value="Genomic_DNA"/>
</dbReference>
<accession>A0A397SLK4</accession>
<keyword evidence="1" id="KW-0472">Membrane</keyword>
<keyword evidence="1" id="KW-0812">Transmembrane</keyword>